<dbReference type="GeneID" id="66891896"/>
<dbReference type="Pfam" id="PF01380">
    <property type="entry name" value="SIS"/>
    <property type="match status" value="1"/>
</dbReference>
<comment type="similarity">
    <text evidence="1 4">Belongs to the SIS family. GutQ/KpsF subfamily.</text>
</comment>
<keyword evidence="5" id="KW-0862">Zinc</keyword>
<accession>Q6NBE9</accession>
<organism evidence="10">
    <name type="scientific">Rhodopseudomonas palustris (strain ATCC BAA-98 / CGA009)</name>
    <dbReference type="NCBI Taxonomy" id="258594"/>
    <lineage>
        <taxon>Bacteria</taxon>
        <taxon>Pseudomonadati</taxon>
        <taxon>Pseudomonadota</taxon>
        <taxon>Alphaproteobacteria</taxon>
        <taxon>Hyphomicrobiales</taxon>
        <taxon>Nitrobacteraceae</taxon>
        <taxon>Rhodopseudomonas</taxon>
    </lineage>
</organism>
<dbReference type="GO" id="GO:0005975">
    <property type="term" value="P:carbohydrate metabolic process"/>
    <property type="evidence" value="ECO:0007669"/>
    <property type="project" value="InterPro"/>
</dbReference>
<dbReference type="PANTHER" id="PTHR42745">
    <property type="match status" value="1"/>
</dbReference>
<dbReference type="Pfam" id="PF00571">
    <property type="entry name" value="CBS"/>
    <property type="match status" value="2"/>
</dbReference>
<sequence length="337" mass="35178">MALSKNHTKTPTMSEQAAAAIPSALRTLEAEASGVTALATALQSDLGVRFAATIDLIQNAKGRLIITGLGKSGHIGRKIAATFASTGTPAFFVHASEASHGDLGMITADDIILAMSWSGEQPEMKNLINYAKRFKIALVAMTSDSTSTLATAADVSLTLPKAREACPHNLAPTTSSLMMLALGDALAIALLESRGFTPGDFSVLHPGGKLGAMLKYARDLMHTGEAIPLKPLGTRMSDALVEMSAKGFGCVGIIDSNGQIAGIVTDGDLRRNMRSDLMTATVDEVMTRNPKTISPNLLAGQALELLNSSKITALLVAEGKKPLGIVHLHDLLRAGVA</sequence>
<dbReference type="PROSITE" id="PS51371">
    <property type="entry name" value="CBS"/>
    <property type="match status" value="2"/>
</dbReference>
<dbReference type="NCBIfam" id="TIGR00393">
    <property type="entry name" value="kpsF"/>
    <property type="match status" value="1"/>
</dbReference>
<evidence type="ECO:0000256" key="7">
    <source>
        <dbReference type="PROSITE-ProRule" id="PRU00703"/>
    </source>
</evidence>
<dbReference type="InterPro" id="IPR046348">
    <property type="entry name" value="SIS_dom_sf"/>
</dbReference>
<dbReference type="InterPro" id="IPR046342">
    <property type="entry name" value="CBS_dom_sf"/>
</dbReference>
<feature type="site" description="Catalytically relevant" evidence="6">
    <location>
        <position position="164"/>
    </location>
</feature>
<protein>
    <submittedName>
        <fullName evidence="10">CBS domain:Sugar isomerase (SIS):KpsF/GutQ family protein</fullName>
    </submittedName>
    <submittedName>
        <fullName evidence="11">KpsF/GutQ family sugar-phosphate isomerase</fullName>
    </submittedName>
</protein>
<dbReference type="GO" id="GO:1901135">
    <property type="term" value="P:carbohydrate derivative metabolic process"/>
    <property type="evidence" value="ECO:0007669"/>
    <property type="project" value="InterPro"/>
</dbReference>
<dbReference type="GO" id="GO:0046872">
    <property type="term" value="F:metal ion binding"/>
    <property type="evidence" value="ECO:0007669"/>
    <property type="project" value="UniProtKB-KW"/>
</dbReference>
<dbReference type="KEGG" id="rpa:TX73_004530"/>
<dbReference type="PANTHER" id="PTHR42745:SF1">
    <property type="entry name" value="ARABINOSE 5-PHOSPHATE ISOMERASE KDSD"/>
    <property type="match status" value="1"/>
</dbReference>
<dbReference type="EMBL" id="BX572595">
    <property type="protein sequence ID" value="CAE26323.1"/>
    <property type="molecule type" value="Genomic_DNA"/>
</dbReference>
<reference evidence="10 12" key="2">
    <citation type="journal article" date="2004" name="Nat. Biotechnol.">
        <title>Complete genome sequence of the metabolically versatile photosynthetic bacterium Rhodopseudomonas palustris.</title>
        <authorList>
            <person name="Larimer F.W."/>
            <person name="Chain P."/>
            <person name="Hauser L."/>
            <person name="Lamerdin J."/>
            <person name="Malfatti S."/>
            <person name="Do L."/>
            <person name="Land M.L."/>
            <person name="Pelletier D.A."/>
            <person name="Beatty J.T."/>
            <person name="Lang A.S."/>
            <person name="Tabita F.R."/>
            <person name="Gibson J.L."/>
            <person name="Hanson T.E."/>
            <person name="Bobst C."/>
            <person name="Torres J.L."/>
            <person name="Peres C."/>
            <person name="Harrison F.H."/>
            <person name="Gibson J."/>
            <person name="Harwood C.S."/>
        </authorList>
    </citation>
    <scope>NUCLEOTIDE SEQUENCE [LARGE SCALE GENOMIC DNA]</scope>
    <source>
        <strain evidence="12">ATCC BAA-98 / CGA009</strain>
        <strain evidence="10">CGA009</strain>
    </source>
</reference>
<keyword evidence="3 7" id="KW-0129">CBS domain</keyword>
<dbReference type="GO" id="GO:0019146">
    <property type="term" value="F:arabinose-5-phosphate isomerase activity"/>
    <property type="evidence" value="ECO:0007669"/>
    <property type="project" value="UniProtKB-ARBA"/>
</dbReference>
<evidence type="ECO:0000256" key="3">
    <source>
        <dbReference type="ARBA" id="ARBA00023122"/>
    </source>
</evidence>
<dbReference type="InterPro" id="IPR004800">
    <property type="entry name" value="KdsD/KpsF-type"/>
</dbReference>
<dbReference type="InterPro" id="IPR050986">
    <property type="entry name" value="GutQ/KpsF_isomerases"/>
</dbReference>
<evidence type="ECO:0000259" key="8">
    <source>
        <dbReference type="PROSITE" id="PS51371"/>
    </source>
</evidence>
<feature type="site" description="Catalytically relevant" evidence="6">
    <location>
        <position position="205"/>
    </location>
</feature>
<keyword evidence="10" id="KW-0413">Isomerase</keyword>
<dbReference type="SUPFAM" id="SSF53697">
    <property type="entry name" value="SIS domain"/>
    <property type="match status" value="1"/>
</dbReference>
<dbReference type="CDD" id="cd05014">
    <property type="entry name" value="SIS_Kpsf"/>
    <property type="match status" value="1"/>
</dbReference>
<dbReference type="Gene3D" id="3.40.50.10490">
    <property type="entry name" value="Glucose-6-phosphate isomerase like protein, domain 1"/>
    <property type="match status" value="1"/>
</dbReference>
<evidence type="ECO:0000256" key="6">
    <source>
        <dbReference type="PIRSR" id="PIRSR004692-3"/>
    </source>
</evidence>
<dbReference type="CDD" id="cd04604">
    <property type="entry name" value="CBS_pair_SIS_assoc"/>
    <property type="match status" value="1"/>
</dbReference>
<dbReference type="STRING" id="258594.RPA0879"/>
<feature type="binding site" evidence="5">
    <location>
        <position position="94"/>
    </location>
    <ligand>
        <name>Zn(2+)</name>
        <dbReference type="ChEBI" id="CHEBI:29105"/>
    </ligand>
</feature>
<evidence type="ECO:0000256" key="5">
    <source>
        <dbReference type="PIRSR" id="PIRSR004692-2"/>
    </source>
</evidence>
<dbReference type="Gene3D" id="3.10.580.10">
    <property type="entry name" value="CBS-domain"/>
    <property type="match status" value="1"/>
</dbReference>
<dbReference type="AlphaFoldDB" id="Q6NBE9"/>
<feature type="domain" description="SIS" evidence="9">
    <location>
        <begin position="53"/>
        <end position="196"/>
    </location>
</feature>
<proteinExistence type="inferred from homology"/>
<keyword evidence="5" id="KW-0479">Metal-binding</keyword>
<dbReference type="PhylomeDB" id="Q6NBE9"/>
<evidence type="ECO:0000256" key="4">
    <source>
        <dbReference type="PIRNR" id="PIRNR004692"/>
    </source>
</evidence>
<feature type="domain" description="CBS" evidence="8">
    <location>
        <begin position="221"/>
        <end position="281"/>
    </location>
</feature>
<evidence type="ECO:0000313" key="12">
    <source>
        <dbReference type="Proteomes" id="UP000001426"/>
    </source>
</evidence>
<dbReference type="eggNOG" id="COG0794">
    <property type="taxonomic scope" value="Bacteria"/>
</dbReference>
<evidence type="ECO:0000256" key="1">
    <source>
        <dbReference type="ARBA" id="ARBA00008165"/>
    </source>
</evidence>
<dbReference type="Proteomes" id="UP000001426">
    <property type="component" value="Chromosome"/>
</dbReference>
<evidence type="ECO:0000256" key="2">
    <source>
        <dbReference type="ARBA" id="ARBA00022737"/>
    </source>
</evidence>
<reference evidence="11" key="3">
    <citation type="submission" date="2022-12" db="EMBL/GenBank/DDBJ databases">
        <title>Complete genome sequence of Rhodopseudomonas palustris CGA0092 and corrections to the R. palustris CGA009 genome sequence.</title>
        <authorList>
            <person name="Mazny B.R."/>
            <person name="Sheff O.F."/>
            <person name="LaSarre B."/>
            <person name="McKinlay A."/>
            <person name="McKinlay J.B."/>
        </authorList>
    </citation>
    <scope>NUCLEOTIDE SEQUENCE</scope>
    <source>
        <strain evidence="11">CGA009</strain>
    </source>
</reference>
<feature type="site" description="Catalytically relevant" evidence="6">
    <location>
        <position position="123"/>
    </location>
</feature>
<name>Q6NBE9_RHOPA</name>
<dbReference type="InterPro" id="IPR001347">
    <property type="entry name" value="SIS_dom"/>
</dbReference>
<dbReference type="RefSeq" id="WP_011156414.1">
    <property type="nucleotide sequence ID" value="NZ_CP116810.1"/>
</dbReference>
<dbReference type="InterPro" id="IPR000644">
    <property type="entry name" value="CBS_dom"/>
</dbReference>
<dbReference type="PIRSF" id="PIRSF004692">
    <property type="entry name" value="KdsD_KpsF"/>
    <property type="match status" value="1"/>
</dbReference>
<dbReference type="InterPro" id="IPR035474">
    <property type="entry name" value="SIS_Kpsf"/>
</dbReference>
<reference evidence="11" key="1">
    <citation type="submission" date="2003-07" db="EMBL/GenBank/DDBJ databases">
        <authorList>
            <consortium name="Rhodopseudomonas genome consortium"/>
            <person name="Larimer F."/>
            <person name="Harwood C."/>
        </authorList>
    </citation>
    <scope>NUCLEOTIDE SEQUENCE</scope>
    <source>
        <strain evidence="11">CGA009</strain>
    </source>
</reference>
<dbReference type="SMART" id="SM00116">
    <property type="entry name" value="CBS"/>
    <property type="match status" value="2"/>
</dbReference>
<dbReference type="HOGENOM" id="CLU_040681_13_1_5"/>
<evidence type="ECO:0000313" key="11">
    <source>
        <dbReference type="EMBL" id="WCL91012.1"/>
    </source>
</evidence>
<keyword evidence="2" id="KW-0677">Repeat</keyword>
<feature type="domain" description="CBS" evidence="8">
    <location>
        <begin position="286"/>
        <end position="337"/>
    </location>
</feature>
<dbReference type="GO" id="GO:0097367">
    <property type="term" value="F:carbohydrate derivative binding"/>
    <property type="evidence" value="ECO:0007669"/>
    <property type="project" value="InterPro"/>
</dbReference>
<dbReference type="FunFam" id="3.40.50.10490:FF:000011">
    <property type="entry name" value="Arabinose 5-phosphate isomerase"/>
    <property type="match status" value="1"/>
</dbReference>
<evidence type="ECO:0000313" key="10">
    <source>
        <dbReference type="EMBL" id="CAE26323.1"/>
    </source>
</evidence>
<feature type="site" description="Catalytically relevant" evidence="6">
    <location>
        <position position="71"/>
    </location>
</feature>
<evidence type="ECO:0000259" key="9">
    <source>
        <dbReference type="PROSITE" id="PS51464"/>
    </source>
</evidence>
<gene>
    <name evidence="10" type="primary">kpsF</name>
    <name evidence="10" type="ordered locus">RPA0879</name>
    <name evidence="11" type="ORF">TX73_004530</name>
</gene>
<dbReference type="eggNOG" id="COG0517">
    <property type="taxonomic scope" value="Bacteria"/>
</dbReference>
<dbReference type="EMBL" id="CP116810">
    <property type="protein sequence ID" value="WCL91012.1"/>
    <property type="molecule type" value="Genomic_DNA"/>
</dbReference>
<keyword evidence="12" id="KW-1185">Reference proteome</keyword>
<dbReference type="PROSITE" id="PS51464">
    <property type="entry name" value="SIS"/>
    <property type="match status" value="1"/>
</dbReference>